<reference evidence="4" key="1">
    <citation type="submission" date="2016-10" db="EMBL/GenBank/DDBJ databases">
        <authorList>
            <person name="Varghese N."/>
            <person name="Submissions S."/>
        </authorList>
    </citation>
    <scope>NUCLEOTIDE SEQUENCE [LARGE SCALE GENOMIC DNA]</scope>
    <source>
        <strain evidence="4">DSM 43161</strain>
    </source>
</reference>
<dbReference type="InterPro" id="IPR008613">
    <property type="entry name" value="Excalibur_Ca-bd_domain"/>
</dbReference>
<evidence type="ECO:0000259" key="2">
    <source>
        <dbReference type="SMART" id="SM00894"/>
    </source>
</evidence>
<sequence>MLAAAVAGVLASGCQVLTDEAPPTPAGSALEALDAVDVRGRAPRTGYDRDEFGSGWVDTDRNGCDTRNDVLARDLTGEVFEPGTRGCIVVSGTLADPYSGATIAFRRGEGTSEAVQIDHVVALSDAWQKGAQRWDDARRVEFANDPLNLLAVDGPLNQAKGDSDAATWLPPQRSYRCAYVARQVAVKVEYGLWMTAAERDAVAGVLRGCPDEPLPGSVPLPAQETPPAEVTGPYPDCAAARADDATPLREADPGWNPDLDGDGDGVGCES</sequence>
<dbReference type="Proteomes" id="UP000183642">
    <property type="component" value="Unassembled WGS sequence"/>
</dbReference>
<evidence type="ECO:0000313" key="3">
    <source>
        <dbReference type="EMBL" id="SFO40243.1"/>
    </source>
</evidence>
<dbReference type="Pfam" id="PF07510">
    <property type="entry name" value="GmrSD_C"/>
    <property type="match status" value="1"/>
</dbReference>
<dbReference type="SMART" id="SM00894">
    <property type="entry name" value="Excalibur"/>
    <property type="match status" value="1"/>
</dbReference>
<dbReference type="Pfam" id="PF05901">
    <property type="entry name" value="Excalibur"/>
    <property type="match status" value="1"/>
</dbReference>
<feature type="compositionally biased region" description="Basic and acidic residues" evidence="1">
    <location>
        <begin position="241"/>
        <end position="252"/>
    </location>
</feature>
<dbReference type="PANTHER" id="PTHR24094">
    <property type="entry name" value="SECRETED PROTEIN"/>
    <property type="match status" value="1"/>
</dbReference>
<dbReference type="EMBL" id="FOWE01000007">
    <property type="protein sequence ID" value="SFO40243.1"/>
    <property type="molecule type" value="Genomic_DNA"/>
</dbReference>
<dbReference type="AlphaFoldDB" id="A0A1I5GWG9"/>
<evidence type="ECO:0000256" key="1">
    <source>
        <dbReference type="SAM" id="MobiDB-lite"/>
    </source>
</evidence>
<evidence type="ECO:0000313" key="4">
    <source>
        <dbReference type="Proteomes" id="UP000183642"/>
    </source>
</evidence>
<gene>
    <name evidence="3" type="ORF">SAMN05660359_03223</name>
</gene>
<name>A0A1I5GWG9_9ACTN</name>
<accession>A0A1I5GWG9</accession>
<proteinExistence type="predicted"/>
<keyword evidence="4" id="KW-1185">Reference proteome</keyword>
<protein>
    <submittedName>
        <fullName evidence="3">Excalibur calcium-binding domain-containing protein</fullName>
    </submittedName>
</protein>
<feature type="domain" description="Excalibur calcium-binding" evidence="2">
    <location>
        <begin position="233"/>
        <end position="269"/>
    </location>
</feature>
<organism evidence="3 4">
    <name type="scientific">Geodermatophilus obscurus</name>
    <dbReference type="NCBI Taxonomy" id="1861"/>
    <lineage>
        <taxon>Bacteria</taxon>
        <taxon>Bacillati</taxon>
        <taxon>Actinomycetota</taxon>
        <taxon>Actinomycetes</taxon>
        <taxon>Geodermatophilales</taxon>
        <taxon>Geodermatophilaceae</taxon>
        <taxon>Geodermatophilus</taxon>
    </lineage>
</organism>
<feature type="region of interest" description="Disordered" evidence="1">
    <location>
        <begin position="214"/>
        <end position="270"/>
    </location>
</feature>
<dbReference type="PANTHER" id="PTHR24094:SF15">
    <property type="entry name" value="AMP-DEPENDENT SYNTHETASE_LIGASE DOMAIN-CONTAINING PROTEIN-RELATED"/>
    <property type="match status" value="1"/>
</dbReference>
<dbReference type="InterPro" id="IPR011089">
    <property type="entry name" value="GmrSD_C"/>
</dbReference>